<gene>
    <name evidence="3" type="ORF">IPN75_09625</name>
</gene>
<keyword evidence="1" id="KW-0812">Transmembrane</keyword>
<dbReference type="GO" id="GO:0008915">
    <property type="term" value="F:lipid-A-disaccharide synthase activity"/>
    <property type="evidence" value="ECO:0007669"/>
    <property type="project" value="InterPro"/>
</dbReference>
<evidence type="ECO:0000256" key="1">
    <source>
        <dbReference type="SAM" id="Phobius"/>
    </source>
</evidence>
<dbReference type="InterPro" id="IPR011499">
    <property type="entry name" value="Lipid_A_biosynth_N"/>
</dbReference>
<feature type="transmembrane region" description="Helical" evidence="1">
    <location>
        <begin position="37"/>
        <end position="58"/>
    </location>
</feature>
<dbReference type="SMART" id="SM01259">
    <property type="entry name" value="LAB_N"/>
    <property type="match status" value="1"/>
</dbReference>
<sequence>MDKDALIWIIIGFGGQALFMMRFVVQWWSSEKEKRVVVPVAFWYFSIFGGLVLTVYAIHRNDPVFIFGQGLGLLIYFRNLHLHYKSTSRAAASQT</sequence>
<reference evidence="3" key="1">
    <citation type="submission" date="2020-10" db="EMBL/GenBank/DDBJ databases">
        <title>Connecting structure to function with the recovery of over 1000 high-quality activated sludge metagenome-assembled genomes encoding full-length rRNA genes using long-read sequencing.</title>
        <authorList>
            <person name="Singleton C.M."/>
            <person name="Petriglieri F."/>
            <person name="Kristensen J.M."/>
            <person name="Kirkegaard R.H."/>
            <person name="Michaelsen T.Y."/>
            <person name="Andersen M.H."/>
            <person name="Karst S.M."/>
            <person name="Dueholm M.S."/>
            <person name="Nielsen P.H."/>
            <person name="Albertsen M."/>
        </authorList>
    </citation>
    <scope>NUCLEOTIDE SEQUENCE</scope>
    <source>
        <strain evidence="3">OdNE_18-Q3-R46-58_BAT3C.305</strain>
    </source>
</reference>
<evidence type="ECO:0000259" key="2">
    <source>
        <dbReference type="SMART" id="SM01259"/>
    </source>
</evidence>
<protein>
    <submittedName>
        <fullName evidence="3">Lipid-A-disaccharide synthase N-terminal domain-containing protein</fullName>
    </submittedName>
</protein>
<dbReference type="PIRSF" id="PIRSF028440">
    <property type="entry name" value="UCP_LAB_N"/>
    <property type="match status" value="1"/>
</dbReference>
<keyword evidence="1" id="KW-0472">Membrane</keyword>
<dbReference type="Gene3D" id="1.20.1280.290">
    <property type="match status" value="1"/>
</dbReference>
<dbReference type="Proteomes" id="UP000808146">
    <property type="component" value="Unassembled WGS sequence"/>
</dbReference>
<dbReference type="Pfam" id="PF07578">
    <property type="entry name" value="LAB_N"/>
    <property type="match status" value="1"/>
</dbReference>
<organism evidence="3 4">
    <name type="scientific">Candidatus Dechloromonas phosphorivorans</name>
    <dbReference type="NCBI Taxonomy" id="2899244"/>
    <lineage>
        <taxon>Bacteria</taxon>
        <taxon>Pseudomonadati</taxon>
        <taxon>Pseudomonadota</taxon>
        <taxon>Betaproteobacteria</taxon>
        <taxon>Rhodocyclales</taxon>
        <taxon>Azonexaceae</taxon>
        <taxon>Dechloromonas</taxon>
    </lineage>
</organism>
<dbReference type="EMBL" id="JADKBR010000011">
    <property type="protein sequence ID" value="MBK8890631.1"/>
    <property type="molecule type" value="Genomic_DNA"/>
</dbReference>
<feature type="transmembrane region" description="Helical" evidence="1">
    <location>
        <begin position="64"/>
        <end position="80"/>
    </location>
</feature>
<evidence type="ECO:0000313" key="3">
    <source>
        <dbReference type="EMBL" id="MBK8890631.1"/>
    </source>
</evidence>
<dbReference type="AlphaFoldDB" id="A0A9D7QHT2"/>
<feature type="domain" description="Lipid A biosynthesis N-terminal" evidence="2">
    <location>
        <begin position="11"/>
        <end position="82"/>
    </location>
</feature>
<dbReference type="GO" id="GO:0009245">
    <property type="term" value="P:lipid A biosynthetic process"/>
    <property type="evidence" value="ECO:0007669"/>
    <property type="project" value="InterPro"/>
</dbReference>
<dbReference type="GO" id="GO:0016020">
    <property type="term" value="C:membrane"/>
    <property type="evidence" value="ECO:0007669"/>
    <property type="project" value="GOC"/>
</dbReference>
<feature type="transmembrane region" description="Helical" evidence="1">
    <location>
        <begin position="6"/>
        <end position="25"/>
    </location>
</feature>
<evidence type="ECO:0000313" key="4">
    <source>
        <dbReference type="Proteomes" id="UP000808146"/>
    </source>
</evidence>
<accession>A0A9D7QHT2</accession>
<dbReference type="InterPro" id="IPR014546">
    <property type="entry name" value="UCP028440_lipidA_biosyn"/>
</dbReference>
<name>A0A9D7QHT2_9RHOO</name>
<keyword evidence="1" id="KW-1133">Transmembrane helix</keyword>
<proteinExistence type="predicted"/>
<comment type="caution">
    <text evidence="3">The sequence shown here is derived from an EMBL/GenBank/DDBJ whole genome shotgun (WGS) entry which is preliminary data.</text>
</comment>